<feature type="compositionally biased region" description="Basic and acidic residues" evidence="1">
    <location>
        <begin position="1"/>
        <end position="15"/>
    </location>
</feature>
<accession>A0A9N9Z4N6</accession>
<feature type="compositionally biased region" description="Basic and acidic residues" evidence="1">
    <location>
        <begin position="25"/>
        <end position="36"/>
    </location>
</feature>
<comment type="caution">
    <text evidence="2">The sequence shown here is derived from an EMBL/GenBank/DDBJ whole genome shotgun (WGS) entry which is preliminary data.</text>
</comment>
<reference evidence="3" key="1">
    <citation type="submission" date="2019-06" db="EMBL/GenBank/DDBJ databases">
        <authorList>
            <person name="Broberg M."/>
        </authorList>
    </citation>
    <scope>NUCLEOTIDE SEQUENCE [LARGE SCALE GENOMIC DNA]</scope>
</reference>
<dbReference type="Proteomes" id="UP000775872">
    <property type="component" value="Unassembled WGS sequence"/>
</dbReference>
<organism evidence="2 3">
    <name type="scientific">Clonostachys solani</name>
    <dbReference type="NCBI Taxonomy" id="160281"/>
    <lineage>
        <taxon>Eukaryota</taxon>
        <taxon>Fungi</taxon>
        <taxon>Dikarya</taxon>
        <taxon>Ascomycota</taxon>
        <taxon>Pezizomycotina</taxon>
        <taxon>Sordariomycetes</taxon>
        <taxon>Hypocreomycetidae</taxon>
        <taxon>Hypocreales</taxon>
        <taxon>Bionectriaceae</taxon>
        <taxon>Clonostachys</taxon>
    </lineage>
</organism>
<evidence type="ECO:0000256" key="1">
    <source>
        <dbReference type="SAM" id="MobiDB-lite"/>
    </source>
</evidence>
<dbReference type="OrthoDB" id="4589291at2759"/>
<sequence length="235" mass="27661">MRIQEVFHEAPEDPVNKNSQGSRPNEPKDEEKKASSTEKAPSYDSHRPYCQSDNITQKSDSRDMDVPLIPKTHQIKVFTVSDRNIRNCYQAQKWTACLTLETCDLSHLMKEGFYWDKSSIEPESGFFLLDQKDLPADESRGGWKCARVYQCSKMREGIIQWKGQLRILAQELKTLAEFNLDILTVDAIHIMRVRDSENRDVYWYCRLRPEQNCNAYYDHMPMEGYWPWPKKDEIL</sequence>
<dbReference type="AlphaFoldDB" id="A0A9N9Z4N6"/>
<name>A0A9N9Z4N6_9HYPO</name>
<protein>
    <submittedName>
        <fullName evidence="2">Uncharacterized protein</fullName>
    </submittedName>
</protein>
<feature type="region of interest" description="Disordered" evidence="1">
    <location>
        <begin position="1"/>
        <end position="65"/>
    </location>
</feature>
<gene>
    <name evidence="2" type="ORF">CSOL1703_00000851</name>
</gene>
<reference evidence="2 3" key="2">
    <citation type="submission" date="2021-10" db="EMBL/GenBank/DDBJ databases">
        <authorList>
            <person name="Piombo E."/>
        </authorList>
    </citation>
    <scope>NUCLEOTIDE SEQUENCE [LARGE SCALE GENOMIC DNA]</scope>
</reference>
<evidence type="ECO:0000313" key="2">
    <source>
        <dbReference type="EMBL" id="CAH0048901.1"/>
    </source>
</evidence>
<evidence type="ECO:0000313" key="3">
    <source>
        <dbReference type="Proteomes" id="UP000775872"/>
    </source>
</evidence>
<proteinExistence type="predicted"/>
<dbReference type="EMBL" id="CABFOC020000035">
    <property type="protein sequence ID" value="CAH0048901.1"/>
    <property type="molecule type" value="Genomic_DNA"/>
</dbReference>
<keyword evidence="3" id="KW-1185">Reference proteome</keyword>